<keyword evidence="5" id="KW-0808">Transferase</keyword>
<dbReference type="InterPro" id="IPR011701">
    <property type="entry name" value="MFS"/>
</dbReference>
<proteinExistence type="predicted"/>
<evidence type="ECO:0000256" key="11">
    <source>
        <dbReference type="ARBA" id="ARBA00023136"/>
    </source>
</evidence>
<evidence type="ECO:0000256" key="8">
    <source>
        <dbReference type="ARBA" id="ARBA00022827"/>
    </source>
</evidence>
<feature type="transmembrane region" description="Helical" evidence="14">
    <location>
        <begin position="80"/>
        <end position="97"/>
    </location>
</feature>
<feature type="transmembrane region" description="Helical" evidence="14">
    <location>
        <begin position="278"/>
        <end position="294"/>
    </location>
</feature>
<keyword evidence="10 14" id="KW-1133">Transmembrane helix</keyword>
<feature type="transmembrane region" description="Helical" evidence="14">
    <location>
        <begin position="300"/>
        <end position="323"/>
    </location>
</feature>
<keyword evidence="17" id="KW-1185">Reference proteome</keyword>
<keyword evidence="8" id="KW-0274">FAD</keyword>
<feature type="transmembrane region" description="Helical" evidence="14">
    <location>
        <begin position="395"/>
        <end position="416"/>
    </location>
</feature>
<dbReference type="GO" id="GO:0046872">
    <property type="term" value="F:metal ion binding"/>
    <property type="evidence" value="ECO:0007669"/>
    <property type="project" value="UniProtKB-KW"/>
</dbReference>
<dbReference type="EC" id="2.7.1.180" evidence="2"/>
<evidence type="ECO:0000256" key="5">
    <source>
        <dbReference type="ARBA" id="ARBA00022679"/>
    </source>
</evidence>
<protein>
    <recommendedName>
        <fullName evidence="3">FAD:protein FMN transferase</fullName>
        <ecNumber evidence="2">2.7.1.180</ecNumber>
    </recommendedName>
    <alternativeName>
        <fullName evidence="12">Flavin transferase</fullName>
    </alternativeName>
</protein>
<keyword evidence="6 14" id="KW-0812">Transmembrane</keyword>
<sequence>MNMAFDDRIRRKRLLISVLLSGFFATLGVGVFSFALPLASLDARIGGAWLGTGFAGFYFMRLLVAPLAGLWADRQGARRPLLAASALGVSAPLIYLVHPSMAALYATQFLLGMVSGVFRPVGMAALGGMVQRERLSYWFAVHALLFNLAMVIGPLAGSALYQNRRVEPVLIGLGVCMVAALLAVALCMPGGRMASCAQSVPKHDAPTGAWSWFAVLLAVAGRTLGLGLVATFYPIHLAMALGHKGLVLGGLFVLPSLAVCFGLPLVARFFGGGCRASLTLAGMSVSALCLFALGESDEPLRLALFGIGMGLGSALSVPSSMALASDLSPRQGRVFGAAHVASGLGFVLGPLLGGVVVQTTHQVGPVFQAAALASLICCLPLLVRVLMDRFHYSRVAALCLAGICGLGLAGVGGAMIQGRVQGAESYPAGFHRYTDVAMGTVVNLTLVSDSRRNADLAARRCIALMRELQADYDHRNPEGSVGRINGAAGRGWIQPTPRAFALIRRSMGFAHASGGAFDPTIGALTTTPFYYMMDGVIARSRQGLVDFRQVRLEEGNGRVRLERQGMALDLGGIAKGAIIDAAVRLLQAQGVSAGMVAAGGDFRAFGDRDWTVGIRHPRAEAIHRTFTVRDQAVCGSGDYEQFLVREDDAGAVLRHHIIDPATMEPAGASIGVTVVADNAETADALATALFVMGHEEGAALLERYPGTAALWFGPDLSVVETPGFPR</sequence>
<dbReference type="Pfam" id="PF02424">
    <property type="entry name" value="ApbE"/>
    <property type="match status" value="1"/>
</dbReference>
<dbReference type="Gene3D" id="1.20.1250.20">
    <property type="entry name" value="MFS general substrate transporter like domains"/>
    <property type="match status" value="2"/>
</dbReference>
<evidence type="ECO:0000256" key="12">
    <source>
        <dbReference type="ARBA" id="ARBA00031306"/>
    </source>
</evidence>
<reference evidence="16 17" key="1">
    <citation type="submission" date="2019-11" db="EMBL/GenBank/DDBJ databases">
        <title>Pseudodesulfovibrio alkaliphilus, sp. nov., an alkaliphilic sulfate-reducing bacteria from mud volcano of Taman peninsula, Russia.</title>
        <authorList>
            <person name="Frolova A."/>
            <person name="Merkel A.Y."/>
            <person name="Slobodkin A.I."/>
        </authorList>
    </citation>
    <scope>NUCLEOTIDE SEQUENCE [LARGE SCALE GENOMIC DNA]</scope>
    <source>
        <strain evidence="16 17">F-1</strain>
    </source>
</reference>
<feature type="transmembrane region" description="Helical" evidence="14">
    <location>
        <begin position="137"/>
        <end position="157"/>
    </location>
</feature>
<dbReference type="GO" id="GO:0022857">
    <property type="term" value="F:transmembrane transporter activity"/>
    <property type="evidence" value="ECO:0007669"/>
    <property type="project" value="InterPro"/>
</dbReference>
<evidence type="ECO:0000313" key="17">
    <source>
        <dbReference type="Proteomes" id="UP000461162"/>
    </source>
</evidence>
<dbReference type="EMBL" id="WODC01000002">
    <property type="protein sequence ID" value="MUM77082.1"/>
    <property type="molecule type" value="Genomic_DNA"/>
</dbReference>
<dbReference type="GO" id="GO:0016740">
    <property type="term" value="F:transferase activity"/>
    <property type="evidence" value="ECO:0007669"/>
    <property type="project" value="UniProtKB-KW"/>
</dbReference>
<keyword evidence="11 14" id="KW-0472">Membrane</keyword>
<dbReference type="SUPFAM" id="SSF103473">
    <property type="entry name" value="MFS general substrate transporter"/>
    <property type="match status" value="1"/>
</dbReference>
<feature type="transmembrane region" description="Helical" evidence="14">
    <location>
        <begin position="245"/>
        <end position="266"/>
    </location>
</feature>
<comment type="cofactor">
    <cofactor evidence="1">
        <name>Mg(2+)</name>
        <dbReference type="ChEBI" id="CHEBI:18420"/>
    </cofactor>
</comment>
<feature type="transmembrane region" description="Helical" evidence="14">
    <location>
        <begin position="48"/>
        <end position="68"/>
    </location>
</feature>
<keyword evidence="4" id="KW-0285">Flavoprotein</keyword>
<evidence type="ECO:0000313" key="16">
    <source>
        <dbReference type="EMBL" id="MUM77082.1"/>
    </source>
</evidence>
<name>A0A7K1KMI7_9BACT</name>
<dbReference type="Gene3D" id="3.10.520.10">
    <property type="entry name" value="ApbE-like domains"/>
    <property type="match status" value="1"/>
</dbReference>
<evidence type="ECO:0000256" key="10">
    <source>
        <dbReference type="ARBA" id="ARBA00022989"/>
    </source>
</evidence>
<dbReference type="InterPro" id="IPR020846">
    <property type="entry name" value="MFS_dom"/>
</dbReference>
<keyword evidence="9" id="KW-0460">Magnesium</keyword>
<feature type="transmembrane region" description="Helical" evidence="14">
    <location>
        <begin position="109"/>
        <end position="130"/>
    </location>
</feature>
<feature type="transmembrane region" description="Helical" evidence="14">
    <location>
        <begin position="14"/>
        <end position="36"/>
    </location>
</feature>
<feature type="transmembrane region" description="Helical" evidence="14">
    <location>
        <begin position="335"/>
        <end position="357"/>
    </location>
</feature>
<evidence type="ECO:0000256" key="13">
    <source>
        <dbReference type="ARBA" id="ARBA00048540"/>
    </source>
</evidence>
<evidence type="ECO:0000256" key="6">
    <source>
        <dbReference type="ARBA" id="ARBA00022692"/>
    </source>
</evidence>
<dbReference type="PANTHER" id="PTHR30040">
    <property type="entry name" value="THIAMINE BIOSYNTHESIS LIPOPROTEIN APBE"/>
    <property type="match status" value="1"/>
</dbReference>
<evidence type="ECO:0000256" key="4">
    <source>
        <dbReference type="ARBA" id="ARBA00022630"/>
    </source>
</evidence>
<dbReference type="AlphaFoldDB" id="A0A7K1KMI7"/>
<accession>A0A7K1KMI7</accession>
<keyword evidence="7" id="KW-0479">Metal-binding</keyword>
<evidence type="ECO:0000256" key="2">
    <source>
        <dbReference type="ARBA" id="ARBA00011955"/>
    </source>
</evidence>
<comment type="caution">
    <text evidence="16">The sequence shown here is derived from an EMBL/GenBank/DDBJ whole genome shotgun (WGS) entry which is preliminary data.</text>
</comment>
<dbReference type="Proteomes" id="UP000461162">
    <property type="component" value="Unassembled WGS sequence"/>
</dbReference>
<dbReference type="InterPro" id="IPR003374">
    <property type="entry name" value="ApbE-like_sf"/>
</dbReference>
<evidence type="ECO:0000256" key="14">
    <source>
        <dbReference type="SAM" id="Phobius"/>
    </source>
</evidence>
<dbReference type="Pfam" id="PF07690">
    <property type="entry name" value="MFS_1"/>
    <property type="match status" value="1"/>
</dbReference>
<dbReference type="RefSeq" id="WP_155932838.1">
    <property type="nucleotide sequence ID" value="NZ_WODC01000002.1"/>
</dbReference>
<feature type="domain" description="Major facilitator superfamily (MFS) profile" evidence="15">
    <location>
        <begin position="14"/>
        <end position="389"/>
    </location>
</feature>
<dbReference type="CDD" id="cd17325">
    <property type="entry name" value="MFS_MdtG_SLC18_like"/>
    <property type="match status" value="1"/>
</dbReference>
<feature type="transmembrane region" description="Helical" evidence="14">
    <location>
        <begin position="209"/>
        <end position="233"/>
    </location>
</feature>
<dbReference type="InterPro" id="IPR024932">
    <property type="entry name" value="ApbE"/>
</dbReference>
<evidence type="ECO:0000256" key="7">
    <source>
        <dbReference type="ARBA" id="ARBA00022723"/>
    </source>
</evidence>
<evidence type="ECO:0000256" key="3">
    <source>
        <dbReference type="ARBA" id="ARBA00016337"/>
    </source>
</evidence>
<feature type="transmembrane region" description="Helical" evidence="14">
    <location>
        <begin position="169"/>
        <end position="188"/>
    </location>
</feature>
<comment type="catalytic activity">
    <reaction evidence="13">
        <text>L-threonyl-[protein] + FAD = FMN-L-threonyl-[protein] + AMP + H(+)</text>
        <dbReference type="Rhea" id="RHEA:36847"/>
        <dbReference type="Rhea" id="RHEA-COMP:11060"/>
        <dbReference type="Rhea" id="RHEA-COMP:11061"/>
        <dbReference type="ChEBI" id="CHEBI:15378"/>
        <dbReference type="ChEBI" id="CHEBI:30013"/>
        <dbReference type="ChEBI" id="CHEBI:57692"/>
        <dbReference type="ChEBI" id="CHEBI:74257"/>
        <dbReference type="ChEBI" id="CHEBI:456215"/>
        <dbReference type="EC" id="2.7.1.180"/>
    </reaction>
</comment>
<evidence type="ECO:0000256" key="9">
    <source>
        <dbReference type="ARBA" id="ARBA00022842"/>
    </source>
</evidence>
<dbReference type="PANTHER" id="PTHR30040:SF2">
    <property type="entry name" value="FAD:PROTEIN FMN TRANSFERASE"/>
    <property type="match status" value="1"/>
</dbReference>
<gene>
    <name evidence="16" type="ORF">GKC30_05505</name>
</gene>
<evidence type="ECO:0000256" key="1">
    <source>
        <dbReference type="ARBA" id="ARBA00001946"/>
    </source>
</evidence>
<dbReference type="PROSITE" id="PS50850">
    <property type="entry name" value="MFS"/>
    <property type="match status" value="1"/>
</dbReference>
<dbReference type="SUPFAM" id="SSF143631">
    <property type="entry name" value="ApbE-like"/>
    <property type="match status" value="1"/>
</dbReference>
<feature type="transmembrane region" description="Helical" evidence="14">
    <location>
        <begin position="363"/>
        <end position="383"/>
    </location>
</feature>
<dbReference type="InterPro" id="IPR036259">
    <property type="entry name" value="MFS_trans_sf"/>
</dbReference>
<organism evidence="16 17">
    <name type="scientific">Pseudodesulfovibrio alkaliphilus</name>
    <dbReference type="NCBI Taxonomy" id="2661613"/>
    <lineage>
        <taxon>Bacteria</taxon>
        <taxon>Pseudomonadati</taxon>
        <taxon>Thermodesulfobacteriota</taxon>
        <taxon>Desulfovibrionia</taxon>
        <taxon>Desulfovibrionales</taxon>
        <taxon>Desulfovibrionaceae</taxon>
    </lineage>
</organism>
<evidence type="ECO:0000259" key="15">
    <source>
        <dbReference type="PROSITE" id="PS50850"/>
    </source>
</evidence>